<evidence type="ECO:0000313" key="3">
    <source>
        <dbReference type="Proteomes" id="UP000183413"/>
    </source>
</evidence>
<feature type="transmembrane region" description="Helical" evidence="1">
    <location>
        <begin position="29"/>
        <end position="47"/>
    </location>
</feature>
<feature type="transmembrane region" description="Helical" evidence="1">
    <location>
        <begin position="59"/>
        <end position="79"/>
    </location>
</feature>
<feature type="transmembrane region" description="Helical" evidence="1">
    <location>
        <begin position="91"/>
        <end position="113"/>
    </location>
</feature>
<keyword evidence="1" id="KW-0812">Transmembrane</keyword>
<dbReference type="EMBL" id="FOVH01000022">
    <property type="protein sequence ID" value="SFQ13080.1"/>
    <property type="molecule type" value="Genomic_DNA"/>
</dbReference>
<evidence type="ECO:0000256" key="1">
    <source>
        <dbReference type="SAM" id="Phobius"/>
    </source>
</evidence>
<proteinExistence type="predicted"/>
<gene>
    <name evidence="2" type="ORF">SAMN04489713_122127</name>
</gene>
<dbReference type="STRING" id="1993.SAMN04489713_122127"/>
<dbReference type="RefSeq" id="WP_075024378.1">
    <property type="nucleotide sequence ID" value="NZ_FOVH01000022.1"/>
</dbReference>
<keyword evidence="3" id="KW-1185">Reference proteome</keyword>
<name>A0A1I5W097_9ACTN</name>
<keyword evidence="1" id="KW-1133">Transmembrane helix</keyword>
<reference evidence="2 3" key="1">
    <citation type="submission" date="2016-10" db="EMBL/GenBank/DDBJ databases">
        <authorList>
            <person name="de Groot N.N."/>
        </authorList>
    </citation>
    <scope>NUCLEOTIDE SEQUENCE [LARGE SCALE GENOMIC DNA]</scope>
    <source>
        <strain evidence="2 3">DSM 43067</strain>
    </source>
</reference>
<evidence type="ECO:0008006" key="4">
    <source>
        <dbReference type="Google" id="ProtNLM"/>
    </source>
</evidence>
<dbReference type="AlphaFoldDB" id="A0A1I5W097"/>
<sequence>MNDEPRTSAEEMLERLTPMLSRRRRLRGVAALLSGLAGTVFVTVLWATEPGPLPDRTRLSFALLILVCLAWTGHGIWSATRRAPLFALDRVIGAWLGLAAALLTTTVTVTLAAVRDRGLVLALAVNAVLVTAAVLIAFRAHRRRSTLLRRKAELTDAGG</sequence>
<feature type="transmembrane region" description="Helical" evidence="1">
    <location>
        <begin position="119"/>
        <end position="140"/>
    </location>
</feature>
<organism evidence="2 3">
    <name type="scientific">Actinomadura madurae</name>
    <dbReference type="NCBI Taxonomy" id="1993"/>
    <lineage>
        <taxon>Bacteria</taxon>
        <taxon>Bacillati</taxon>
        <taxon>Actinomycetota</taxon>
        <taxon>Actinomycetes</taxon>
        <taxon>Streptosporangiales</taxon>
        <taxon>Thermomonosporaceae</taxon>
        <taxon>Actinomadura</taxon>
    </lineage>
</organism>
<keyword evidence="1" id="KW-0472">Membrane</keyword>
<accession>A0A1I5W097</accession>
<dbReference type="Proteomes" id="UP000183413">
    <property type="component" value="Unassembled WGS sequence"/>
</dbReference>
<protein>
    <recommendedName>
        <fullName evidence="4">Transmembrane transport protein</fullName>
    </recommendedName>
</protein>
<dbReference type="InParanoid" id="A0A1I5W097"/>
<dbReference type="eggNOG" id="ENOG5033CYP">
    <property type="taxonomic scope" value="Bacteria"/>
</dbReference>
<evidence type="ECO:0000313" key="2">
    <source>
        <dbReference type="EMBL" id="SFQ13080.1"/>
    </source>
</evidence>